<evidence type="ECO:0000313" key="3">
    <source>
        <dbReference type="Proteomes" id="UP000060630"/>
    </source>
</evidence>
<gene>
    <name evidence="2" type="ORF">WL29_35365</name>
</gene>
<dbReference type="AlphaFoldDB" id="A0A103PPX6"/>
<dbReference type="Proteomes" id="UP000060630">
    <property type="component" value="Unassembled WGS sequence"/>
</dbReference>
<proteinExistence type="predicted"/>
<feature type="region of interest" description="Disordered" evidence="1">
    <location>
        <begin position="1"/>
        <end position="40"/>
    </location>
</feature>
<comment type="caution">
    <text evidence="2">The sequence shown here is derived from an EMBL/GenBank/DDBJ whole genome shotgun (WGS) entry which is preliminary data.</text>
</comment>
<protein>
    <submittedName>
        <fullName evidence="2">Uncharacterized protein</fullName>
    </submittedName>
</protein>
<sequence>MREDTAGRRLGDAFPSRGPTLGLRGLRRERHGRRRPDDAVSFPIPVLTTEQVLKLDLIR</sequence>
<evidence type="ECO:0000313" key="2">
    <source>
        <dbReference type="EMBL" id="KWA76280.1"/>
    </source>
</evidence>
<dbReference type="EMBL" id="LPHD01000163">
    <property type="protein sequence ID" value="KWA76280.1"/>
    <property type="molecule type" value="Genomic_DNA"/>
</dbReference>
<feature type="compositionally biased region" description="Basic and acidic residues" evidence="1">
    <location>
        <begin position="1"/>
        <end position="11"/>
    </location>
</feature>
<evidence type="ECO:0000256" key="1">
    <source>
        <dbReference type="SAM" id="MobiDB-lite"/>
    </source>
</evidence>
<reference evidence="2 3" key="1">
    <citation type="submission" date="2015-11" db="EMBL/GenBank/DDBJ databases">
        <title>Expanding the genomic diversity of Burkholderia species for the development of highly accurate diagnostics.</title>
        <authorList>
            <person name="Sahl J."/>
            <person name="Keim P."/>
            <person name="Wagner D."/>
        </authorList>
    </citation>
    <scope>NUCLEOTIDE SEQUENCE [LARGE SCALE GENOMIC DNA]</scope>
    <source>
        <strain evidence="2 3">MSMB2087WGS</strain>
    </source>
</reference>
<feature type="compositionally biased region" description="Basic residues" evidence="1">
    <location>
        <begin position="25"/>
        <end position="34"/>
    </location>
</feature>
<accession>A0A103PPX6</accession>
<organism evidence="2 3">
    <name type="scientific">Burkholderia ubonensis</name>
    <dbReference type="NCBI Taxonomy" id="101571"/>
    <lineage>
        <taxon>Bacteria</taxon>
        <taxon>Pseudomonadati</taxon>
        <taxon>Pseudomonadota</taxon>
        <taxon>Betaproteobacteria</taxon>
        <taxon>Burkholderiales</taxon>
        <taxon>Burkholderiaceae</taxon>
        <taxon>Burkholderia</taxon>
        <taxon>Burkholderia cepacia complex</taxon>
    </lineage>
</organism>
<name>A0A103PPX6_9BURK</name>